<keyword evidence="3" id="KW-1185">Reference proteome</keyword>
<sequence length="80" mass="8563">MASGGDWRLIGGPDGKQRGKDEEGEIGGDGSGSGSVGGGRRSEQRRRPDHHVCDSVREEALLGRSAPPQPSLHLLLRRHQ</sequence>
<gene>
    <name evidence="2" type="ORF">QJS10_CPA05g01371</name>
</gene>
<evidence type="ECO:0000313" key="2">
    <source>
        <dbReference type="EMBL" id="KAK1316585.1"/>
    </source>
</evidence>
<accession>A0AAV9ESS4</accession>
<dbReference type="AlphaFoldDB" id="A0AAV9ESS4"/>
<evidence type="ECO:0000256" key="1">
    <source>
        <dbReference type="SAM" id="MobiDB-lite"/>
    </source>
</evidence>
<feature type="compositionally biased region" description="Basic and acidic residues" evidence="1">
    <location>
        <begin position="40"/>
        <end position="61"/>
    </location>
</feature>
<comment type="caution">
    <text evidence="2">The sequence shown here is derived from an EMBL/GenBank/DDBJ whole genome shotgun (WGS) entry which is preliminary data.</text>
</comment>
<protein>
    <submittedName>
        <fullName evidence="2">Uncharacterized protein</fullName>
    </submittedName>
</protein>
<feature type="compositionally biased region" description="Gly residues" evidence="1">
    <location>
        <begin position="27"/>
        <end position="39"/>
    </location>
</feature>
<name>A0AAV9ESS4_ACOCL</name>
<dbReference type="Proteomes" id="UP001180020">
    <property type="component" value="Unassembled WGS sequence"/>
</dbReference>
<evidence type="ECO:0000313" key="3">
    <source>
        <dbReference type="Proteomes" id="UP001180020"/>
    </source>
</evidence>
<reference evidence="2" key="2">
    <citation type="submission" date="2023-06" db="EMBL/GenBank/DDBJ databases">
        <authorList>
            <person name="Ma L."/>
            <person name="Liu K.-W."/>
            <person name="Li Z."/>
            <person name="Hsiao Y.-Y."/>
            <person name="Qi Y."/>
            <person name="Fu T."/>
            <person name="Tang G."/>
            <person name="Zhang D."/>
            <person name="Sun W.-H."/>
            <person name="Liu D.-K."/>
            <person name="Li Y."/>
            <person name="Chen G.-Z."/>
            <person name="Liu X.-D."/>
            <person name="Liao X.-Y."/>
            <person name="Jiang Y.-T."/>
            <person name="Yu X."/>
            <person name="Hao Y."/>
            <person name="Huang J."/>
            <person name="Zhao X.-W."/>
            <person name="Ke S."/>
            <person name="Chen Y.-Y."/>
            <person name="Wu W.-L."/>
            <person name="Hsu J.-L."/>
            <person name="Lin Y.-F."/>
            <person name="Huang M.-D."/>
            <person name="Li C.-Y."/>
            <person name="Huang L."/>
            <person name="Wang Z.-W."/>
            <person name="Zhao X."/>
            <person name="Zhong W.-Y."/>
            <person name="Peng D.-H."/>
            <person name="Ahmad S."/>
            <person name="Lan S."/>
            <person name="Zhang J.-S."/>
            <person name="Tsai W.-C."/>
            <person name="Van De Peer Y."/>
            <person name="Liu Z.-J."/>
        </authorList>
    </citation>
    <scope>NUCLEOTIDE SEQUENCE</scope>
    <source>
        <strain evidence="2">CP</strain>
        <tissue evidence="2">Leaves</tissue>
    </source>
</reference>
<dbReference type="EMBL" id="JAUJYO010000005">
    <property type="protein sequence ID" value="KAK1316585.1"/>
    <property type="molecule type" value="Genomic_DNA"/>
</dbReference>
<feature type="region of interest" description="Disordered" evidence="1">
    <location>
        <begin position="1"/>
        <end position="80"/>
    </location>
</feature>
<organism evidence="2 3">
    <name type="scientific">Acorus calamus</name>
    <name type="common">Sweet flag</name>
    <dbReference type="NCBI Taxonomy" id="4465"/>
    <lineage>
        <taxon>Eukaryota</taxon>
        <taxon>Viridiplantae</taxon>
        <taxon>Streptophyta</taxon>
        <taxon>Embryophyta</taxon>
        <taxon>Tracheophyta</taxon>
        <taxon>Spermatophyta</taxon>
        <taxon>Magnoliopsida</taxon>
        <taxon>Liliopsida</taxon>
        <taxon>Acoraceae</taxon>
        <taxon>Acorus</taxon>
    </lineage>
</organism>
<reference evidence="2" key="1">
    <citation type="journal article" date="2023" name="Nat. Commun.">
        <title>Diploid and tetraploid genomes of Acorus and the evolution of monocots.</title>
        <authorList>
            <person name="Ma L."/>
            <person name="Liu K.W."/>
            <person name="Li Z."/>
            <person name="Hsiao Y.Y."/>
            <person name="Qi Y."/>
            <person name="Fu T."/>
            <person name="Tang G.D."/>
            <person name="Zhang D."/>
            <person name="Sun W.H."/>
            <person name="Liu D.K."/>
            <person name="Li Y."/>
            <person name="Chen G.Z."/>
            <person name="Liu X.D."/>
            <person name="Liao X.Y."/>
            <person name="Jiang Y.T."/>
            <person name="Yu X."/>
            <person name="Hao Y."/>
            <person name="Huang J."/>
            <person name="Zhao X.W."/>
            <person name="Ke S."/>
            <person name="Chen Y.Y."/>
            <person name="Wu W.L."/>
            <person name="Hsu J.L."/>
            <person name="Lin Y.F."/>
            <person name="Huang M.D."/>
            <person name="Li C.Y."/>
            <person name="Huang L."/>
            <person name="Wang Z.W."/>
            <person name="Zhao X."/>
            <person name="Zhong W.Y."/>
            <person name="Peng D.H."/>
            <person name="Ahmad S."/>
            <person name="Lan S."/>
            <person name="Zhang J.S."/>
            <person name="Tsai W.C."/>
            <person name="Van de Peer Y."/>
            <person name="Liu Z.J."/>
        </authorList>
    </citation>
    <scope>NUCLEOTIDE SEQUENCE</scope>
    <source>
        <strain evidence="2">CP</strain>
    </source>
</reference>
<proteinExistence type="predicted"/>